<reference evidence="3" key="1">
    <citation type="submission" date="2018-07" db="EMBL/GenBank/DDBJ databases">
        <authorList>
            <person name="Ashton P.M."/>
            <person name="Dallman T."/>
            <person name="Nair S."/>
            <person name="De Pinna E."/>
            <person name="Peters T."/>
            <person name="Grant K."/>
        </authorList>
    </citation>
    <scope>NUCLEOTIDE SEQUENCE</scope>
    <source>
        <strain evidence="3">367482</strain>
    </source>
</reference>
<protein>
    <submittedName>
        <fullName evidence="3">Fimbrial protein</fullName>
    </submittedName>
</protein>
<comment type="caution">
    <text evidence="3">The sequence shown here is derived from an EMBL/GenBank/DDBJ whole genome shotgun (WGS) entry which is preliminary data.</text>
</comment>
<gene>
    <name evidence="3" type="ORF">CC877_09865</name>
</gene>
<dbReference type="RefSeq" id="WP_078057564.1">
    <property type="nucleotide sequence ID" value="NZ_JAWDKQ010000002.1"/>
</dbReference>
<evidence type="ECO:0000259" key="2">
    <source>
        <dbReference type="Pfam" id="PF00419"/>
    </source>
</evidence>
<accession>A0A636KBJ5</accession>
<dbReference type="GO" id="GO:0007155">
    <property type="term" value="P:cell adhesion"/>
    <property type="evidence" value="ECO:0007669"/>
    <property type="project" value="InterPro"/>
</dbReference>
<dbReference type="EMBL" id="AAMJSY010000011">
    <property type="protein sequence ID" value="EDI0751277.1"/>
    <property type="molecule type" value="Genomic_DNA"/>
</dbReference>
<dbReference type="AlphaFoldDB" id="A0A636KBJ5"/>
<dbReference type="InterPro" id="IPR008966">
    <property type="entry name" value="Adhesion_dom_sf"/>
</dbReference>
<feature type="domain" description="Fimbrial-type adhesion" evidence="2">
    <location>
        <begin position="61"/>
        <end position="193"/>
    </location>
</feature>
<dbReference type="InterPro" id="IPR036937">
    <property type="entry name" value="Adhesion_dom_fimbrial_sf"/>
</dbReference>
<feature type="signal peptide" evidence="1">
    <location>
        <begin position="1"/>
        <end position="23"/>
    </location>
</feature>
<name>A0A636KBJ5_SALET</name>
<dbReference type="GO" id="GO:0009289">
    <property type="term" value="C:pilus"/>
    <property type="evidence" value="ECO:0007669"/>
    <property type="project" value="InterPro"/>
</dbReference>
<organism evidence="3">
    <name type="scientific">Salmonella enterica subsp. enterica serovar Uzaramo</name>
    <dbReference type="NCBI Taxonomy" id="2565147"/>
    <lineage>
        <taxon>Bacteria</taxon>
        <taxon>Pseudomonadati</taxon>
        <taxon>Pseudomonadota</taxon>
        <taxon>Gammaproteobacteria</taxon>
        <taxon>Enterobacterales</taxon>
        <taxon>Enterobacteriaceae</taxon>
        <taxon>Salmonella</taxon>
    </lineage>
</organism>
<evidence type="ECO:0000256" key="1">
    <source>
        <dbReference type="SAM" id="SignalP"/>
    </source>
</evidence>
<proteinExistence type="predicted"/>
<sequence>MMKLHLYKLFPLAGILFLGSGHTAVREQQLSVDYTATIEETTCVITITAVGSTTLTSSGNAAYILTLPEMGVLDISNRTSLSEGNFRLLPTECNNNISSLTMTITGTTSVSSYLIDGDTGVANAAENIALGFKPMGSDDGSRVKVDGSQKVTWTNDQVKNGYDLSAMIRRSNSSAGPLPGEFSAKATFVFTYQ</sequence>
<dbReference type="Pfam" id="PF00419">
    <property type="entry name" value="Fimbrial"/>
    <property type="match status" value="1"/>
</dbReference>
<feature type="chain" id="PRO_5024924238" evidence="1">
    <location>
        <begin position="24"/>
        <end position="193"/>
    </location>
</feature>
<dbReference type="SUPFAM" id="SSF49401">
    <property type="entry name" value="Bacterial adhesins"/>
    <property type="match status" value="1"/>
</dbReference>
<dbReference type="Gene3D" id="2.60.40.1090">
    <property type="entry name" value="Fimbrial-type adhesion domain"/>
    <property type="match status" value="1"/>
</dbReference>
<keyword evidence="1" id="KW-0732">Signal</keyword>
<evidence type="ECO:0000313" key="3">
    <source>
        <dbReference type="EMBL" id="EDI0751277.1"/>
    </source>
</evidence>
<dbReference type="InterPro" id="IPR000259">
    <property type="entry name" value="Adhesion_dom_fimbrial"/>
</dbReference>